<dbReference type="Gene3D" id="3.40.50.10330">
    <property type="entry name" value="Probable inorganic polyphosphate/atp-NAD kinase, domain 1"/>
    <property type="match status" value="1"/>
</dbReference>
<keyword evidence="2 6" id="KW-0418">Kinase</keyword>
<dbReference type="PANTHER" id="PTHR20275:SF0">
    <property type="entry name" value="NAD KINASE"/>
    <property type="match status" value="1"/>
</dbReference>
<dbReference type="HAMAP" id="MF_00361">
    <property type="entry name" value="NAD_kinase"/>
    <property type="match status" value="1"/>
</dbReference>
<protein>
    <recommendedName>
        <fullName evidence="6">NAD kinase</fullName>
        <ecNumber evidence="6">2.7.1.23</ecNumber>
    </recommendedName>
    <alternativeName>
        <fullName evidence="6">ATP-dependent NAD kinase</fullName>
    </alternativeName>
</protein>
<dbReference type="InterPro" id="IPR017438">
    <property type="entry name" value="ATP-NAD_kinase_N"/>
</dbReference>
<dbReference type="GO" id="GO:0019674">
    <property type="term" value="P:NAD+ metabolic process"/>
    <property type="evidence" value="ECO:0007669"/>
    <property type="project" value="InterPro"/>
</dbReference>
<dbReference type="GO" id="GO:0005737">
    <property type="term" value="C:cytoplasm"/>
    <property type="evidence" value="ECO:0007669"/>
    <property type="project" value="UniProtKB-SubCell"/>
</dbReference>
<proteinExistence type="inferred from homology"/>
<gene>
    <name evidence="6" type="primary">nadK</name>
    <name evidence="7" type="ORF">FHX64_000651</name>
</gene>
<name>A0A7W5DPR5_9PORP</name>
<dbReference type="RefSeq" id="WP_183412379.1">
    <property type="nucleotide sequence ID" value="NZ_JACHYB010000001.1"/>
</dbReference>
<comment type="cofactor">
    <cofactor evidence="6">
        <name>a divalent metal cation</name>
        <dbReference type="ChEBI" id="CHEBI:60240"/>
    </cofactor>
</comment>
<dbReference type="Gene3D" id="2.60.200.30">
    <property type="entry name" value="Probable inorganic polyphosphate/atp-NAD kinase, domain 2"/>
    <property type="match status" value="1"/>
</dbReference>
<evidence type="ECO:0000256" key="6">
    <source>
        <dbReference type="HAMAP-Rule" id="MF_00361"/>
    </source>
</evidence>
<evidence type="ECO:0000256" key="3">
    <source>
        <dbReference type="ARBA" id="ARBA00022857"/>
    </source>
</evidence>
<dbReference type="InterPro" id="IPR002504">
    <property type="entry name" value="NADK"/>
</dbReference>
<evidence type="ECO:0000256" key="4">
    <source>
        <dbReference type="ARBA" id="ARBA00023027"/>
    </source>
</evidence>
<reference evidence="7 8" key="1">
    <citation type="submission" date="2020-08" db="EMBL/GenBank/DDBJ databases">
        <title>Genomic Encyclopedia of Type Strains, Phase IV (KMG-IV): sequencing the most valuable type-strain genomes for metagenomic binning, comparative biology and taxonomic classification.</title>
        <authorList>
            <person name="Goeker M."/>
        </authorList>
    </citation>
    <scope>NUCLEOTIDE SEQUENCE [LARGE SCALE GENOMIC DNA]</scope>
    <source>
        <strain evidence="7 8">DSM 27471</strain>
    </source>
</reference>
<dbReference type="EMBL" id="JACHYB010000001">
    <property type="protein sequence ID" value="MBB3186488.1"/>
    <property type="molecule type" value="Genomic_DNA"/>
</dbReference>
<accession>A0A7W5DPR5</accession>
<keyword evidence="6" id="KW-0547">Nucleotide-binding</keyword>
<dbReference type="SUPFAM" id="SSF111331">
    <property type="entry name" value="NAD kinase/diacylglycerol kinase-like"/>
    <property type="match status" value="1"/>
</dbReference>
<comment type="subcellular location">
    <subcellularLocation>
        <location evidence="6">Cytoplasm</location>
    </subcellularLocation>
</comment>
<dbReference type="GO" id="GO:0006741">
    <property type="term" value="P:NADP+ biosynthetic process"/>
    <property type="evidence" value="ECO:0007669"/>
    <property type="project" value="UniProtKB-UniRule"/>
</dbReference>
<dbReference type="GO" id="GO:0005524">
    <property type="term" value="F:ATP binding"/>
    <property type="evidence" value="ECO:0007669"/>
    <property type="project" value="UniProtKB-KW"/>
</dbReference>
<dbReference type="InterPro" id="IPR017437">
    <property type="entry name" value="ATP-NAD_kinase_PpnK-typ_C"/>
</dbReference>
<feature type="binding site" evidence="6">
    <location>
        <begin position="72"/>
        <end position="73"/>
    </location>
    <ligand>
        <name>NAD(+)</name>
        <dbReference type="ChEBI" id="CHEBI:57540"/>
    </ligand>
</feature>
<dbReference type="NCBIfam" id="NF002521">
    <property type="entry name" value="PRK01911.1"/>
    <property type="match status" value="1"/>
</dbReference>
<keyword evidence="3 6" id="KW-0521">NADP</keyword>
<dbReference type="AlphaFoldDB" id="A0A7W5DPR5"/>
<keyword evidence="6" id="KW-0067">ATP-binding</keyword>
<dbReference type="GO" id="GO:0051287">
    <property type="term" value="F:NAD binding"/>
    <property type="evidence" value="ECO:0007669"/>
    <property type="project" value="UniProtKB-ARBA"/>
</dbReference>
<dbReference type="Pfam" id="PF01513">
    <property type="entry name" value="NAD_kinase"/>
    <property type="match status" value="1"/>
</dbReference>
<dbReference type="GO" id="GO:0003951">
    <property type="term" value="F:NAD+ kinase activity"/>
    <property type="evidence" value="ECO:0007669"/>
    <property type="project" value="UniProtKB-UniRule"/>
</dbReference>
<feature type="binding site" evidence="6">
    <location>
        <position position="210"/>
    </location>
    <ligand>
        <name>NAD(+)</name>
        <dbReference type="ChEBI" id="CHEBI:57540"/>
    </ligand>
</feature>
<keyword evidence="6" id="KW-0963">Cytoplasm</keyword>
<dbReference type="EC" id="2.7.1.23" evidence="6"/>
<keyword evidence="8" id="KW-1185">Reference proteome</keyword>
<organism evidence="7 8">
    <name type="scientific">Microbacter margulisiae</name>
    <dbReference type="NCBI Taxonomy" id="1350067"/>
    <lineage>
        <taxon>Bacteria</taxon>
        <taxon>Pseudomonadati</taxon>
        <taxon>Bacteroidota</taxon>
        <taxon>Bacteroidia</taxon>
        <taxon>Bacteroidales</taxon>
        <taxon>Porphyromonadaceae</taxon>
        <taxon>Microbacter</taxon>
    </lineage>
</organism>
<comment type="catalytic activity">
    <reaction evidence="5 6">
        <text>NAD(+) + ATP = ADP + NADP(+) + H(+)</text>
        <dbReference type="Rhea" id="RHEA:18629"/>
        <dbReference type="ChEBI" id="CHEBI:15378"/>
        <dbReference type="ChEBI" id="CHEBI:30616"/>
        <dbReference type="ChEBI" id="CHEBI:57540"/>
        <dbReference type="ChEBI" id="CHEBI:58349"/>
        <dbReference type="ChEBI" id="CHEBI:456216"/>
        <dbReference type="EC" id="2.7.1.23"/>
    </reaction>
</comment>
<evidence type="ECO:0000313" key="8">
    <source>
        <dbReference type="Proteomes" id="UP000544222"/>
    </source>
</evidence>
<feature type="active site" description="Proton acceptor" evidence="6">
    <location>
        <position position="72"/>
    </location>
</feature>
<keyword evidence="4 6" id="KW-0520">NAD</keyword>
<evidence type="ECO:0000256" key="2">
    <source>
        <dbReference type="ARBA" id="ARBA00022777"/>
    </source>
</evidence>
<feature type="binding site" evidence="6">
    <location>
        <position position="173"/>
    </location>
    <ligand>
        <name>NAD(+)</name>
        <dbReference type="ChEBI" id="CHEBI:57540"/>
    </ligand>
</feature>
<dbReference type="GO" id="GO:0046872">
    <property type="term" value="F:metal ion binding"/>
    <property type="evidence" value="ECO:0007669"/>
    <property type="project" value="UniProtKB-UniRule"/>
</dbReference>
<dbReference type="PANTHER" id="PTHR20275">
    <property type="entry name" value="NAD KINASE"/>
    <property type="match status" value="1"/>
</dbReference>
<dbReference type="InterPro" id="IPR016064">
    <property type="entry name" value="NAD/diacylglycerol_kinase_sf"/>
</dbReference>
<evidence type="ECO:0000256" key="5">
    <source>
        <dbReference type="ARBA" id="ARBA00047925"/>
    </source>
</evidence>
<feature type="binding site" evidence="6">
    <location>
        <begin position="145"/>
        <end position="146"/>
    </location>
    <ligand>
        <name>NAD(+)</name>
        <dbReference type="ChEBI" id="CHEBI:57540"/>
    </ligand>
</feature>
<comment type="caution">
    <text evidence="7">The sequence shown here is derived from an EMBL/GenBank/DDBJ whole genome shotgun (WGS) entry which is preliminary data.</text>
</comment>
<dbReference type="Proteomes" id="UP000544222">
    <property type="component" value="Unassembled WGS sequence"/>
</dbReference>
<feature type="binding site" evidence="6">
    <location>
        <begin position="186"/>
        <end position="191"/>
    </location>
    <ligand>
        <name>NAD(+)</name>
        <dbReference type="ChEBI" id="CHEBI:57540"/>
    </ligand>
</feature>
<comment type="caution">
    <text evidence="6">Lacks conserved residue(s) required for the propagation of feature annotation.</text>
</comment>
<comment type="function">
    <text evidence="6">Involved in the regulation of the intracellular balance of NAD and NADP, and is a key enzyme in the biosynthesis of NADP. Catalyzes specifically the phosphorylation on 2'-hydroxyl of the adenosine moiety of NAD to yield NADP.</text>
</comment>
<comment type="similarity">
    <text evidence="6">Belongs to the NAD kinase family.</text>
</comment>
<feature type="binding site" evidence="6">
    <location>
        <position position="175"/>
    </location>
    <ligand>
        <name>NAD(+)</name>
        <dbReference type="ChEBI" id="CHEBI:57540"/>
    </ligand>
</feature>
<dbReference type="Pfam" id="PF20143">
    <property type="entry name" value="NAD_kinase_C"/>
    <property type="match status" value="1"/>
</dbReference>
<evidence type="ECO:0000313" key="7">
    <source>
        <dbReference type="EMBL" id="MBB3186488.1"/>
    </source>
</evidence>
<sequence>MKILIFGNTFRPEAALSALRLATFLQDKHVDIWIEKGFYDFLNLQNHAFPLVYQSFEKVPELADFALSIGGDGTFLNTAMHIGSSKIPILGINTGRLGFLADVADNELEIVLDQIINNEYFIEERTVLELQTTHQDWNPSSFALNEIALLKQDSSSMIAIQVKVNGEELNTYRADGLIIATPTGSTAYSMSVGGPIVVPQANNFILAPVASHSLNIRPLIIPDNWELEVQVKSRTNSFLVALDGRSSVFDQPEILHIRKAGYSIRVVKQAHHTFFNTLKNKLMWGVDKRTEKSFNA</sequence>
<keyword evidence="1 6" id="KW-0808">Transferase</keyword>
<evidence type="ECO:0000256" key="1">
    <source>
        <dbReference type="ARBA" id="ARBA00022679"/>
    </source>
</evidence>